<dbReference type="InterPro" id="IPR051201">
    <property type="entry name" value="Chloro_Bact_Ser_Proteases"/>
</dbReference>
<dbReference type="EMBL" id="CAJB01000267">
    <property type="protein sequence ID" value="CCH78761.1"/>
    <property type="molecule type" value="Genomic_DNA"/>
</dbReference>
<evidence type="ECO:0000256" key="1">
    <source>
        <dbReference type="ARBA" id="ARBA00022670"/>
    </source>
</evidence>
<keyword evidence="3" id="KW-1133">Transmembrane helix</keyword>
<keyword evidence="3" id="KW-0472">Membrane</keyword>
<evidence type="ECO:0000256" key="3">
    <source>
        <dbReference type="SAM" id="Phobius"/>
    </source>
</evidence>
<evidence type="ECO:0000313" key="4">
    <source>
        <dbReference type="EMBL" id="CCH78761.1"/>
    </source>
</evidence>
<dbReference type="Proteomes" id="UP000035721">
    <property type="component" value="Unassembled WGS sequence"/>
</dbReference>
<dbReference type="GO" id="GO:0006508">
    <property type="term" value="P:proteolysis"/>
    <property type="evidence" value="ECO:0007669"/>
    <property type="project" value="UniProtKB-KW"/>
</dbReference>
<feature type="transmembrane region" description="Helical" evidence="3">
    <location>
        <begin position="28"/>
        <end position="52"/>
    </location>
</feature>
<dbReference type="Gene3D" id="2.40.10.120">
    <property type="match status" value="1"/>
</dbReference>
<keyword evidence="2" id="KW-0378">Hydrolase</keyword>
<comment type="caution">
    <text evidence="4">The sequence shown here is derived from an EMBL/GenBank/DDBJ whole genome shotgun (WGS) entry which is preliminary data.</text>
</comment>
<organism evidence="4 5">
    <name type="scientific">Nostocoides japonicum T1-X7</name>
    <dbReference type="NCBI Taxonomy" id="1194083"/>
    <lineage>
        <taxon>Bacteria</taxon>
        <taxon>Bacillati</taxon>
        <taxon>Actinomycetota</taxon>
        <taxon>Actinomycetes</taxon>
        <taxon>Micrococcales</taxon>
        <taxon>Intrasporangiaceae</taxon>
        <taxon>Nostocoides</taxon>
    </lineage>
</organism>
<dbReference type="PRINTS" id="PR00834">
    <property type="entry name" value="PROTEASES2C"/>
</dbReference>
<sequence>MSAGSAFCPSCGTRVTAAAAPPRRRSGVPFAVVVSVLVACLVAATAVAVALFGRQSGTAAAVTTATVSAATATPASTPSSTSARPTSTSLSELYARVNSGVVRIETSTCDGGSIGTGFLIAPNLVATVAHVVEDSAALSLTAGDHGSGGTTSGVVVGIDSQADLALIRTSRSLDGHVFTIAAHDPAVGQQVGAIGFPEGEPMTLTTGIVSGLDRTVSIEGVDRVGLIQTDAAINPGNSGGPMMTEDGRVYGLIDAKRTDASGIGYAVSPRVASSRFAAWHGKTRSVVSADCDFPEAPPNLAGGDLTPPGSDPRADAVADTFATYFHAINTADYETAWRQLSPKLRGPSSSSLARGDATSFDTNVVLHDVSFPTSTTARAHVSFTSLQSSDKGPDGDVCDVWDLDYTLAEHGGAWLIDTVRGHGGGATHATC</sequence>
<name>A0A077LYQ4_9MICO</name>
<dbReference type="PANTHER" id="PTHR43343:SF3">
    <property type="entry name" value="PROTEASE DO-LIKE 8, CHLOROPLASTIC"/>
    <property type="match status" value="1"/>
</dbReference>
<dbReference type="STRING" id="1194083.BN12_3390013"/>
<proteinExistence type="predicted"/>
<keyword evidence="3" id="KW-0812">Transmembrane</keyword>
<reference evidence="4 5" key="1">
    <citation type="journal article" date="2013" name="ISME J.">
        <title>A metabolic model for members of the genus Tetrasphaera involved in enhanced biological phosphorus removal.</title>
        <authorList>
            <person name="Kristiansen R."/>
            <person name="Nguyen H.T.T."/>
            <person name="Saunders A.M."/>
            <person name="Nielsen J.L."/>
            <person name="Wimmer R."/>
            <person name="Le V.Q."/>
            <person name="McIlroy S.J."/>
            <person name="Petrovski S."/>
            <person name="Seviour R.J."/>
            <person name="Calteau A."/>
            <person name="Nielsen K.L."/>
            <person name="Nielsen P.H."/>
        </authorList>
    </citation>
    <scope>NUCLEOTIDE SEQUENCE [LARGE SCALE GENOMIC DNA]</scope>
    <source>
        <strain evidence="4 5">T1-X7</strain>
    </source>
</reference>
<dbReference type="GO" id="GO:0004252">
    <property type="term" value="F:serine-type endopeptidase activity"/>
    <property type="evidence" value="ECO:0007669"/>
    <property type="project" value="InterPro"/>
</dbReference>
<evidence type="ECO:0000256" key="2">
    <source>
        <dbReference type="ARBA" id="ARBA00022801"/>
    </source>
</evidence>
<gene>
    <name evidence="4" type="ORF">BN12_3390013</name>
</gene>
<dbReference type="SUPFAM" id="SSF50494">
    <property type="entry name" value="Trypsin-like serine proteases"/>
    <property type="match status" value="1"/>
</dbReference>
<dbReference type="PANTHER" id="PTHR43343">
    <property type="entry name" value="PEPTIDASE S12"/>
    <property type="match status" value="1"/>
</dbReference>
<evidence type="ECO:0000313" key="5">
    <source>
        <dbReference type="Proteomes" id="UP000035721"/>
    </source>
</evidence>
<dbReference type="Pfam" id="PF13365">
    <property type="entry name" value="Trypsin_2"/>
    <property type="match status" value="1"/>
</dbReference>
<dbReference type="AlphaFoldDB" id="A0A077LYQ4"/>
<dbReference type="InterPro" id="IPR001940">
    <property type="entry name" value="Peptidase_S1C"/>
</dbReference>
<keyword evidence="1" id="KW-0645">Protease</keyword>
<accession>A0A077LYQ4</accession>
<protein>
    <submittedName>
        <fullName evidence="4">Putative Peptidase S1 and S6 chymotrypsin/Hap</fullName>
    </submittedName>
</protein>
<dbReference type="InterPro" id="IPR009003">
    <property type="entry name" value="Peptidase_S1_PA"/>
</dbReference>
<keyword evidence="5" id="KW-1185">Reference proteome</keyword>